<dbReference type="OrthoDB" id="9770043at2"/>
<dbReference type="InterPro" id="IPR011042">
    <property type="entry name" value="6-blade_b-propeller_TolB-like"/>
</dbReference>
<dbReference type="RefSeq" id="WP_106930456.1">
    <property type="nucleotide sequence ID" value="NZ_PYFT01000001.1"/>
</dbReference>
<dbReference type="SUPFAM" id="SSF49785">
    <property type="entry name" value="Galactose-binding domain-like"/>
    <property type="match status" value="1"/>
</dbReference>
<evidence type="ECO:0000259" key="3">
    <source>
        <dbReference type="Pfam" id="PF13205"/>
    </source>
</evidence>
<keyword evidence="1" id="KW-0732">Signal</keyword>
<evidence type="ECO:0000313" key="5">
    <source>
        <dbReference type="Proteomes" id="UP000240357"/>
    </source>
</evidence>
<dbReference type="Gene3D" id="2.120.10.30">
    <property type="entry name" value="TolB, C-terminal domain"/>
    <property type="match status" value="1"/>
</dbReference>
<dbReference type="InterPro" id="IPR011041">
    <property type="entry name" value="Quinoprot_gluc/sorb_DH_b-prop"/>
</dbReference>
<evidence type="ECO:0000256" key="2">
    <source>
        <dbReference type="SAM" id="MobiDB-lite"/>
    </source>
</evidence>
<reference evidence="4 5" key="1">
    <citation type="submission" date="2018-03" db="EMBL/GenBank/DDBJ databases">
        <title>Adhaeribacter sp. HMF7605 Genome sequencing and assembly.</title>
        <authorList>
            <person name="Kang H."/>
            <person name="Kang J."/>
            <person name="Cha I."/>
            <person name="Kim H."/>
            <person name="Joh K."/>
        </authorList>
    </citation>
    <scope>NUCLEOTIDE SEQUENCE [LARGE SCALE GENOMIC DNA]</scope>
    <source>
        <strain evidence="4 5">HMF7605</strain>
    </source>
</reference>
<dbReference type="EMBL" id="PYFT01000001">
    <property type="protein sequence ID" value="PSR54624.1"/>
    <property type="molecule type" value="Genomic_DNA"/>
</dbReference>
<sequence>MKKEFTLPLPVVPALNIKQLVFLFLSLLMSSSGFSAPNNSKPVKAYPGTIVAGETIASFTLINADTEQGIQTIASGNTINLAALSTKNLNIRVNTSPATVGSVKMILSGAQSKTTTETGAPYALFGDVNSNYNAWVPAVGNYTLQAIPYSGANGGGTAGTAKTITFSVVNSSSQPTIQVNFQDPATVPPAGWARDYGQPYGLRTGANQGNNLTYGWKNRLNNSLLDISVGGTTPGNGRNRNSILNPDINVLQATLMHMQSDDIPGTFDGTKAEAYWEVKVPNGIYDVTVSAGDAGVYSIPERHSLNVEGATAIDRFAPTGAAGASTRFKSATVQVTVTDGNLTIDADGGTNTKINSARIVPVSTSPYTFWSVNEQLLTIEKGGSTVNKTFSLDLSNSSNRTDVQYTVSALYGAGASGWLSFTPTHTGAEPNVSFNYAAAQNLPIGTYQATVKATATGFTAGSVSIQVTVSAPQPYVISSTPANGATNVSVNTSSIAANNLFVPTVAGYPGGVDNSTITSSTVKLLKVVGSTTTQVAGVVQGTGGGDAISFSPTFALEANTTYKFMVTEGVKSYPGASFIPYTATFTTGAAIEPTDPLSVEFTKVPISGTQNKKYTSLVIGPDDKLYALRLDGNIERFAINHLNGSLTFQTTITTLPGKYGGRSAVGLVFNPASTATNLIAYVSHCSSGLSGAAEFDGKISKLTGANLGTEQLLVTNLPRSTKDHLVNSLAFGPDGALYFCQGSNSSMGAYDGTWQRPESLLAGAVLRLDLVKLGSSTLDARTTSNQSLINNATASQLRFSDDTYNPYASNAPLTIYASGIRNAYDLVWHSNGQLYAAANGSAAGGNTPASVTGTRRPNGTFYNGPAVIATSGVQVQNDWLFRINPLKGVGYFGHPNPLRGEYVANRGFADNAKYPNGLEADPNYRGAAFNFGLNRSPNGTIEYKSNTFNGALKGKLLVCRFSGGGDIIVLKPGSVVINSPETDYDITDNYPGAGTAGLVGMSGFINPLDIVEDVQTGNLYVIEFNWNNIPDRTAQITLLRVSSISDDEGFATAFPEQITATEVVGVTQTATPPVAASWAKKPTANKDKKKKKDDENLPDYSKVTPHAVTISNTGRGNLKLKNLAIIGENASEFRMLNQPDAKPNKPVKIRKNSSVTFNVAFFPATEGFKTAKLEGVGSKKKKDQVVSVELFGLGIQYEGSDTTGIDSVANKAMKKSAAKVSKKLTDKASVLTVYPNPNPIGSKIYLDLADFAPQEPVTLSLYDSFGQLYQAKTVKVDAQGRTSAELFLTKAMKPGIYIIKANTSSGQKQTKIVLE</sequence>
<dbReference type="Proteomes" id="UP000240357">
    <property type="component" value="Unassembled WGS sequence"/>
</dbReference>
<gene>
    <name evidence="4" type="ORF">AHMF7605_14465</name>
</gene>
<dbReference type="PANTHER" id="PTHR19328:SF75">
    <property type="entry name" value="ALDOSE SUGAR DEHYDROGENASE YLII"/>
    <property type="match status" value="1"/>
</dbReference>
<dbReference type="InterPro" id="IPR026444">
    <property type="entry name" value="Secre_tail"/>
</dbReference>
<dbReference type="SUPFAM" id="SSF50952">
    <property type="entry name" value="Soluble quinoprotein glucose dehydrogenase"/>
    <property type="match status" value="1"/>
</dbReference>
<dbReference type="InterPro" id="IPR032812">
    <property type="entry name" value="SbsA_Ig"/>
</dbReference>
<organism evidence="4 5">
    <name type="scientific">Adhaeribacter arboris</name>
    <dbReference type="NCBI Taxonomy" id="2072846"/>
    <lineage>
        <taxon>Bacteria</taxon>
        <taxon>Pseudomonadati</taxon>
        <taxon>Bacteroidota</taxon>
        <taxon>Cytophagia</taxon>
        <taxon>Cytophagales</taxon>
        <taxon>Hymenobacteraceae</taxon>
        <taxon>Adhaeribacter</taxon>
    </lineage>
</organism>
<keyword evidence="5" id="KW-1185">Reference proteome</keyword>
<feature type="region of interest" description="Disordered" evidence="2">
    <location>
        <begin position="1074"/>
        <end position="1100"/>
    </location>
</feature>
<dbReference type="InterPro" id="IPR008979">
    <property type="entry name" value="Galactose-bd-like_sf"/>
</dbReference>
<dbReference type="Gene3D" id="2.60.120.430">
    <property type="entry name" value="Galactose-binding lectin"/>
    <property type="match status" value="1"/>
</dbReference>
<dbReference type="PANTHER" id="PTHR19328">
    <property type="entry name" value="HEDGEHOG-INTERACTING PROTEIN"/>
    <property type="match status" value="1"/>
</dbReference>
<evidence type="ECO:0000256" key="1">
    <source>
        <dbReference type="ARBA" id="ARBA00022729"/>
    </source>
</evidence>
<comment type="caution">
    <text evidence="4">The sequence shown here is derived from an EMBL/GenBank/DDBJ whole genome shotgun (WGS) entry which is preliminary data.</text>
</comment>
<protein>
    <recommendedName>
        <fullName evidence="3">SbsA Ig-like domain-containing protein</fullName>
    </recommendedName>
</protein>
<dbReference type="NCBIfam" id="TIGR04183">
    <property type="entry name" value="Por_Secre_tail"/>
    <property type="match status" value="1"/>
</dbReference>
<name>A0A2T2YGJ3_9BACT</name>
<proteinExistence type="predicted"/>
<evidence type="ECO:0000313" key="4">
    <source>
        <dbReference type="EMBL" id="PSR54624.1"/>
    </source>
</evidence>
<accession>A0A2T2YGJ3</accession>
<feature type="domain" description="SbsA Ig-like" evidence="3">
    <location>
        <begin position="473"/>
        <end position="587"/>
    </location>
</feature>
<dbReference type="Pfam" id="PF13205">
    <property type="entry name" value="Big_5"/>
    <property type="match status" value="1"/>
</dbReference>